<feature type="region of interest" description="Disordered" evidence="1">
    <location>
        <begin position="1"/>
        <end position="77"/>
    </location>
</feature>
<name>A0A6I6D3I1_9GAMM</name>
<evidence type="ECO:0000313" key="4">
    <source>
        <dbReference type="Proteomes" id="UP000427716"/>
    </source>
</evidence>
<dbReference type="Proteomes" id="UP000427716">
    <property type="component" value="Chromosome"/>
</dbReference>
<dbReference type="EMBL" id="CP046415">
    <property type="protein sequence ID" value="QGT78493.1"/>
    <property type="molecule type" value="Genomic_DNA"/>
</dbReference>
<gene>
    <name evidence="3" type="ORF">GM160_06035</name>
</gene>
<dbReference type="AlphaFoldDB" id="A0A6I6D3I1"/>
<organism evidence="3 4">
    <name type="scientific">Guyparkeria halophila</name>
    <dbReference type="NCBI Taxonomy" id="47960"/>
    <lineage>
        <taxon>Bacteria</taxon>
        <taxon>Pseudomonadati</taxon>
        <taxon>Pseudomonadota</taxon>
        <taxon>Gammaproteobacteria</taxon>
        <taxon>Chromatiales</taxon>
        <taxon>Thioalkalibacteraceae</taxon>
        <taxon>Guyparkeria</taxon>
    </lineage>
</organism>
<accession>A0A6I6D3I1</accession>
<dbReference type="Pfam" id="PF06048">
    <property type="entry name" value="DUF927"/>
    <property type="match status" value="1"/>
</dbReference>
<protein>
    <submittedName>
        <fullName evidence="3">DUF927 domain-containing protein</fullName>
    </submittedName>
</protein>
<reference evidence="3 4" key="1">
    <citation type="submission" date="2019-11" db="EMBL/GenBank/DDBJ databases">
        <authorList>
            <person name="Zhang J."/>
            <person name="Sun C."/>
        </authorList>
    </citation>
    <scope>NUCLEOTIDE SEQUENCE [LARGE SCALE GENOMIC DNA]</scope>
    <source>
        <strain evidence="4">sp2</strain>
    </source>
</reference>
<feature type="domain" description="DUF927" evidence="2">
    <location>
        <begin position="89"/>
        <end position="364"/>
    </location>
</feature>
<proteinExistence type="predicted"/>
<dbReference type="InterPro" id="IPR009270">
    <property type="entry name" value="DUF927"/>
</dbReference>
<sequence>MTETAPETNPDPLQNRGDRWDTWYKPASMRPEPVPPAISGGGTGGTDETAPELPEPVAPTEAPPPETPEPPEPKRPSFAVYNDWTALGRPGLYYHGMRGGKGDKPPEPFDLWVCSPIHVEAITASPQGDSFGRLLRFVNPDGQWREWAMPMRLLNAGGDEMRAELLDLGVRINPEARARLNAWLMQSSPRRRVTAATRTGWHGPELFIMPRQTIGEGDVIYQSEHPAADQFTAGGNLSGWREELAGLAVGNPVLVFAVSVGFAGPLFERVASHTGHGFHLVGDSSSGKTTGLHAAASVWGGPEFVRTWRATGNGLEGIAAALNDTLLCLDEISEADNREIGGTVYALGNGVGKTRAARTGAARHAYRWRVAMLSTGERTLAAHMAEGGHRQKAGQSVRLLDIPASRAHGVFDELHGHEGGRSLADAIKRAAGRHYGHAGPEFVRRLIDDPRDMGGELERALALPCFAGRDGLEGRAAKGFALAGIAGELATEYGVTGWPEGEAMQAAADLFAAWASAKGEGVTEDRQVCDAVAAFIDAHADTRFTDLETEAKVTTHAGRAGWWRETHGVREYLFTSTGLRAACPGFDTTRIAQALDAAGWLSDKESGHGKRSKQVRTSEGKKRLYVVRLPDEGDDHGAG</sequence>
<feature type="compositionally biased region" description="Pro residues" evidence="1">
    <location>
        <begin position="53"/>
        <end position="70"/>
    </location>
</feature>
<evidence type="ECO:0000259" key="2">
    <source>
        <dbReference type="Pfam" id="PF06048"/>
    </source>
</evidence>
<evidence type="ECO:0000256" key="1">
    <source>
        <dbReference type="SAM" id="MobiDB-lite"/>
    </source>
</evidence>
<evidence type="ECO:0000313" key="3">
    <source>
        <dbReference type="EMBL" id="QGT78493.1"/>
    </source>
</evidence>
<keyword evidence="4" id="KW-1185">Reference proteome</keyword>
<feature type="region of interest" description="Disordered" evidence="1">
    <location>
        <begin position="602"/>
        <end position="639"/>
    </location>
</feature>
<feature type="compositionally biased region" description="Basic and acidic residues" evidence="1">
    <location>
        <begin position="629"/>
        <end position="639"/>
    </location>
</feature>
<dbReference type="KEGG" id="ghl:GM160_06035"/>